<dbReference type="Proteomes" id="UP001287356">
    <property type="component" value="Unassembled WGS sequence"/>
</dbReference>
<proteinExistence type="predicted"/>
<organism evidence="1 2">
    <name type="scientific">Lasiosphaeria ovina</name>
    <dbReference type="NCBI Taxonomy" id="92902"/>
    <lineage>
        <taxon>Eukaryota</taxon>
        <taxon>Fungi</taxon>
        <taxon>Dikarya</taxon>
        <taxon>Ascomycota</taxon>
        <taxon>Pezizomycotina</taxon>
        <taxon>Sordariomycetes</taxon>
        <taxon>Sordariomycetidae</taxon>
        <taxon>Sordariales</taxon>
        <taxon>Lasiosphaeriaceae</taxon>
        <taxon>Lasiosphaeria</taxon>
    </lineage>
</organism>
<protein>
    <submittedName>
        <fullName evidence="1">Uncharacterized protein</fullName>
    </submittedName>
</protein>
<dbReference type="AlphaFoldDB" id="A0AAE0MXL4"/>
<comment type="caution">
    <text evidence="1">The sequence shown here is derived from an EMBL/GenBank/DDBJ whole genome shotgun (WGS) entry which is preliminary data.</text>
</comment>
<reference evidence="1" key="1">
    <citation type="journal article" date="2023" name="Mol. Phylogenet. Evol.">
        <title>Genome-scale phylogeny and comparative genomics of the fungal order Sordariales.</title>
        <authorList>
            <person name="Hensen N."/>
            <person name="Bonometti L."/>
            <person name="Westerberg I."/>
            <person name="Brannstrom I.O."/>
            <person name="Guillou S."/>
            <person name="Cros-Aarteil S."/>
            <person name="Calhoun S."/>
            <person name="Haridas S."/>
            <person name="Kuo A."/>
            <person name="Mondo S."/>
            <person name="Pangilinan J."/>
            <person name="Riley R."/>
            <person name="LaButti K."/>
            <person name="Andreopoulos B."/>
            <person name="Lipzen A."/>
            <person name="Chen C."/>
            <person name="Yan M."/>
            <person name="Daum C."/>
            <person name="Ng V."/>
            <person name="Clum A."/>
            <person name="Steindorff A."/>
            <person name="Ohm R.A."/>
            <person name="Martin F."/>
            <person name="Silar P."/>
            <person name="Natvig D.O."/>
            <person name="Lalanne C."/>
            <person name="Gautier V."/>
            <person name="Ament-Velasquez S.L."/>
            <person name="Kruys A."/>
            <person name="Hutchinson M.I."/>
            <person name="Powell A.J."/>
            <person name="Barry K."/>
            <person name="Miller A.N."/>
            <person name="Grigoriev I.V."/>
            <person name="Debuchy R."/>
            <person name="Gladieux P."/>
            <person name="Hiltunen Thoren M."/>
            <person name="Johannesson H."/>
        </authorList>
    </citation>
    <scope>NUCLEOTIDE SEQUENCE</scope>
    <source>
        <strain evidence="1">CBS 958.72</strain>
    </source>
</reference>
<reference evidence="1" key="2">
    <citation type="submission" date="2023-06" db="EMBL/GenBank/DDBJ databases">
        <authorList>
            <consortium name="Lawrence Berkeley National Laboratory"/>
            <person name="Haridas S."/>
            <person name="Hensen N."/>
            <person name="Bonometti L."/>
            <person name="Westerberg I."/>
            <person name="Brannstrom I.O."/>
            <person name="Guillou S."/>
            <person name="Cros-Aarteil S."/>
            <person name="Calhoun S."/>
            <person name="Kuo A."/>
            <person name="Mondo S."/>
            <person name="Pangilinan J."/>
            <person name="Riley R."/>
            <person name="Labutti K."/>
            <person name="Andreopoulos B."/>
            <person name="Lipzen A."/>
            <person name="Chen C."/>
            <person name="Yanf M."/>
            <person name="Daum C."/>
            <person name="Ng V."/>
            <person name="Clum A."/>
            <person name="Steindorff A."/>
            <person name="Ohm R."/>
            <person name="Martin F."/>
            <person name="Silar P."/>
            <person name="Natvig D."/>
            <person name="Lalanne C."/>
            <person name="Gautier V."/>
            <person name="Ament-Velasquez S.L."/>
            <person name="Kruys A."/>
            <person name="Hutchinson M.I."/>
            <person name="Powell A.J."/>
            <person name="Barry K."/>
            <person name="Miller A.N."/>
            <person name="Grigoriev I.V."/>
            <person name="Debuchy R."/>
            <person name="Gladieux P."/>
            <person name="Thoren M.H."/>
            <person name="Johannesson H."/>
        </authorList>
    </citation>
    <scope>NUCLEOTIDE SEQUENCE</scope>
    <source>
        <strain evidence="1">CBS 958.72</strain>
    </source>
</reference>
<evidence type="ECO:0000313" key="2">
    <source>
        <dbReference type="Proteomes" id="UP001287356"/>
    </source>
</evidence>
<keyword evidence="2" id="KW-1185">Reference proteome</keyword>
<evidence type="ECO:0000313" key="1">
    <source>
        <dbReference type="EMBL" id="KAK3360801.1"/>
    </source>
</evidence>
<name>A0AAE0MXL4_9PEZI</name>
<accession>A0AAE0MXL4</accession>
<gene>
    <name evidence="1" type="ORF">B0T24DRAFT_643565</name>
</gene>
<dbReference type="EMBL" id="JAULSN010000014">
    <property type="protein sequence ID" value="KAK3360801.1"/>
    <property type="molecule type" value="Genomic_DNA"/>
</dbReference>
<sequence length="145" mass="15206">MAANDAGAQPDFNIITTSLNTAAAQLGHCANLLANAGTQEILQGLGRIETKMAGIEARIVASDRNGVARLQNSFLIATGDARLEALCSVLTGNPIPNFPARVADIEYMSATRAGIILREIGAPTHGGIHAKRARIRAFCGLRPAF</sequence>